<dbReference type="OrthoDB" id="110209at2"/>
<dbReference type="PIRSF" id="PIRSF000445">
    <property type="entry name" value="4pyrrol_synth_GluRdtase"/>
    <property type="match status" value="1"/>
</dbReference>
<sequence length="417" mass="46781">MQLFAFGINHNTAPLDVREQVTFSENAMEHALHDLVGRNPIKEAAIVSTCNRTEIYCSTDKPEEAMHWLADFHHLQTQELDPYLYKLAREQAVKHAFRVASGLDSMVLGEPQILGQLKSAVKSAENAGTLGLLLHKLFQRTFFVAKEVRTSTEIGTNSVSMAAAAARLAERIFGEISEQRVLFIGAGEMIDLCASHFAARNPKHVTVANRTIGRAQALSKRFNARAITLADLPEQLALHDIVVTCTASPLPILGKGMVERAVKARKHRPIFIVDLAVPRDVESEVSELDDVFLYYVDDLSEIVKEGMDARQSAVAQAESIIDNNVIDFMRWMATRELVPTIRALRDQGERYRRQELERASKLLIKGEDPQKVMESLSNGLMNKFLHIPSSSLNHATAEEREQLVELVNRLYQLHRPQ</sequence>
<dbReference type="GO" id="GO:0008883">
    <property type="term" value="F:glutamyl-tRNA reductase activity"/>
    <property type="evidence" value="ECO:0007669"/>
    <property type="project" value="UniProtKB-UniRule"/>
</dbReference>
<keyword evidence="5 9" id="KW-0560">Oxidoreductase</keyword>
<evidence type="ECO:0000256" key="5">
    <source>
        <dbReference type="ARBA" id="ARBA00023002"/>
    </source>
</evidence>
<dbReference type="PANTHER" id="PTHR43013:SF1">
    <property type="entry name" value="GLUTAMYL-TRNA REDUCTASE"/>
    <property type="match status" value="1"/>
</dbReference>
<comment type="pathway">
    <text evidence="1 9 14">Porphyrin-containing compound metabolism; protoporphyrin-IX biosynthesis; 5-aminolevulinate from L-glutamyl-tRNA(Glu): step 1/2.</text>
</comment>
<dbReference type="HAMAP" id="MF_00087">
    <property type="entry name" value="Glu_tRNA_reductase"/>
    <property type="match status" value="1"/>
</dbReference>
<evidence type="ECO:0000256" key="8">
    <source>
        <dbReference type="ARBA" id="ARBA00068659"/>
    </source>
</evidence>
<dbReference type="InterPro" id="IPR036453">
    <property type="entry name" value="GluRdtase_dimer_dom_sf"/>
</dbReference>
<dbReference type="EMBL" id="FOSP01000008">
    <property type="protein sequence ID" value="SFK51210.1"/>
    <property type="molecule type" value="Genomic_DNA"/>
</dbReference>
<keyword evidence="19" id="KW-1185">Reference proteome</keyword>
<dbReference type="InterPro" id="IPR036291">
    <property type="entry name" value="NAD(P)-bd_dom_sf"/>
</dbReference>
<evidence type="ECO:0000256" key="11">
    <source>
        <dbReference type="PIRSR" id="PIRSR000445-2"/>
    </source>
</evidence>
<dbReference type="Gene3D" id="3.40.50.720">
    <property type="entry name" value="NAD(P)-binding Rossmann-like Domain"/>
    <property type="match status" value="1"/>
</dbReference>
<dbReference type="Gene3D" id="3.30.460.30">
    <property type="entry name" value="Glutamyl-tRNA reductase, N-terminal domain"/>
    <property type="match status" value="1"/>
</dbReference>
<evidence type="ECO:0000256" key="3">
    <source>
        <dbReference type="ARBA" id="ARBA00012970"/>
    </source>
</evidence>
<feature type="domain" description="Glutamyl-tRNA reductase N-terminal" evidence="17">
    <location>
        <begin position="7"/>
        <end position="152"/>
    </location>
</feature>
<proteinExistence type="inferred from homology"/>
<evidence type="ECO:0000256" key="10">
    <source>
        <dbReference type="PIRSR" id="PIRSR000445-1"/>
    </source>
</evidence>
<comment type="similarity">
    <text evidence="2 9 14">Belongs to the glutamyl-tRNA reductase family.</text>
</comment>
<evidence type="ECO:0000256" key="14">
    <source>
        <dbReference type="RuleBase" id="RU000584"/>
    </source>
</evidence>
<evidence type="ECO:0000256" key="9">
    <source>
        <dbReference type="HAMAP-Rule" id="MF_00087"/>
    </source>
</evidence>
<feature type="site" description="Important for activity" evidence="9 13">
    <location>
        <position position="95"/>
    </location>
</feature>
<dbReference type="SUPFAM" id="SSF69075">
    <property type="entry name" value="Glutamyl tRNA-reductase dimerization domain"/>
    <property type="match status" value="1"/>
</dbReference>
<comment type="miscellaneous">
    <text evidence="9">During catalysis, the active site Cys acts as a nucleophile attacking the alpha-carbonyl group of tRNA-bound glutamate with the formation of a thioester intermediate between enzyme and glutamate, and the concomitant release of tRNA(Glu). The thioester intermediate is finally reduced by direct hydride transfer from NADPH, to form the product GSA.</text>
</comment>
<evidence type="ECO:0000259" key="17">
    <source>
        <dbReference type="Pfam" id="PF05201"/>
    </source>
</evidence>
<evidence type="ECO:0000256" key="6">
    <source>
        <dbReference type="ARBA" id="ARBA00023244"/>
    </source>
</evidence>
<dbReference type="SUPFAM" id="SSF69742">
    <property type="entry name" value="Glutamyl tRNA-reductase catalytic, N-terminal domain"/>
    <property type="match status" value="1"/>
</dbReference>
<feature type="binding site" evidence="9 11">
    <location>
        <begin position="49"/>
        <end position="52"/>
    </location>
    <ligand>
        <name>substrate</name>
    </ligand>
</feature>
<dbReference type="InterPro" id="IPR015895">
    <property type="entry name" value="4pyrrol_synth_GluRdtase_N"/>
</dbReference>
<reference evidence="19" key="1">
    <citation type="submission" date="2016-10" db="EMBL/GenBank/DDBJ databases">
        <authorList>
            <person name="Varghese N."/>
            <person name="Submissions S."/>
        </authorList>
    </citation>
    <scope>NUCLEOTIDE SEQUENCE [LARGE SCALE GENOMIC DNA]</scope>
    <source>
        <strain evidence="19">Nm69</strain>
    </source>
</reference>
<name>A0A1I4A4R9_9PROT</name>
<evidence type="ECO:0000259" key="15">
    <source>
        <dbReference type="Pfam" id="PF00745"/>
    </source>
</evidence>
<feature type="active site" description="Nucleophile" evidence="9 10">
    <location>
        <position position="50"/>
    </location>
</feature>
<dbReference type="STRING" id="52441.SAMN05216302_100826"/>
<dbReference type="FunFam" id="3.30.460.30:FF:000001">
    <property type="entry name" value="Glutamyl-tRNA reductase"/>
    <property type="match status" value="1"/>
</dbReference>
<evidence type="ECO:0000313" key="19">
    <source>
        <dbReference type="Proteomes" id="UP000199533"/>
    </source>
</evidence>
<evidence type="ECO:0000256" key="2">
    <source>
        <dbReference type="ARBA" id="ARBA00005916"/>
    </source>
</evidence>
<dbReference type="NCBIfam" id="TIGR01035">
    <property type="entry name" value="hemA"/>
    <property type="match status" value="1"/>
</dbReference>
<accession>A0A1I4A4R9</accession>
<evidence type="ECO:0000256" key="7">
    <source>
        <dbReference type="ARBA" id="ARBA00047464"/>
    </source>
</evidence>
<dbReference type="SUPFAM" id="SSF51735">
    <property type="entry name" value="NAD(P)-binding Rossmann-fold domains"/>
    <property type="match status" value="1"/>
</dbReference>
<feature type="binding site" evidence="9 11">
    <location>
        <begin position="110"/>
        <end position="112"/>
    </location>
    <ligand>
        <name>substrate</name>
    </ligand>
</feature>
<dbReference type="InterPro" id="IPR006151">
    <property type="entry name" value="Shikm_DH/Glu-tRNA_Rdtase"/>
</dbReference>
<dbReference type="GO" id="GO:0019353">
    <property type="term" value="P:protoporphyrinogen IX biosynthetic process from glutamate"/>
    <property type="evidence" value="ECO:0007669"/>
    <property type="project" value="TreeGrafter"/>
</dbReference>
<keyword evidence="6 9" id="KW-0627">Porphyrin biosynthesis</keyword>
<feature type="binding site" evidence="9 11">
    <location>
        <position position="105"/>
    </location>
    <ligand>
        <name>substrate</name>
    </ligand>
</feature>
<dbReference type="InterPro" id="IPR018214">
    <property type="entry name" value="GluRdtase_CS"/>
</dbReference>
<gene>
    <name evidence="9" type="primary">hemA</name>
    <name evidence="18" type="ORF">SAMN05216302_100826</name>
</gene>
<evidence type="ECO:0000256" key="12">
    <source>
        <dbReference type="PIRSR" id="PIRSR000445-3"/>
    </source>
</evidence>
<dbReference type="CDD" id="cd05213">
    <property type="entry name" value="NAD_bind_Glutamyl_tRNA_reduct"/>
    <property type="match status" value="1"/>
</dbReference>
<protein>
    <recommendedName>
        <fullName evidence="8 9">Glutamyl-tRNA reductase</fullName>
        <shortName evidence="9">GluTR</shortName>
        <ecNumber evidence="3 9">1.2.1.70</ecNumber>
    </recommendedName>
</protein>
<evidence type="ECO:0000259" key="16">
    <source>
        <dbReference type="Pfam" id="PF01488"/>
    </source>
</evidence>
<dbReference type="InterPro" id="IPR000343">
    <property type="entry name" value="4pyrrol_synth_GluRdtase"/>
</dbReference>
<dbReference type="FunFam" id="3.40.50.720:FF:000031">
    <property type="entry name" value="Glutamyl-tRNA reductase"/>
    <property type="match status" value="1"/>
</dbReference>
<comment type="domain">
    <text evidence="9">Possesses an unusual extended V-shaped dimeric structure with each monomer consisting of three distinct domains arranged along a curved 'spinal' alpha-helix. The N-terminal catalytic domain specifically recognizes the glutamate moiety of the substrate. The second domain is the NADPH-binding domain, and the third C-terminal domain is responsible for dimerization.</text>
</comment>
<feature type="binding site" evidence="9 12">
    <location>
        <begin position="185"/>
        <end position="190"/>
    </location>
    <ligand>
        <name>NADP(+)</name>
        <dbReference type="ChEBI" id="CHEBI:58349"/>
    </ligand>
</feature>
<keyword evidence="4 9" id="KW-0521">NADP</keyword>
<dbReference type="Pfam" id="PF05201">
    <property type="entry name" value="GlutR_N"/>
    <property type="match status" value="1"/>
</dbReference>
<feature type="domain" description="Tetrapyrrole biosynthesis glutamyl-tRNA reductase dimerisation" evidence="15">
    <location>
        <begin position="316"/>
        <end position="413"/>
    </location>
</feature>
<feature type="binding site" evidence="9 11">
    <location>
        <position position="116"/>
    </location>
    <ligand>
        <name>substrate</name>
    </ligand>
</feature>
<dbReference type="Pfam" id="PF00745">
    <property type="entry name" value="GlutR_dimer"/>
    <property type="match status" value="1"/>
</dbReference>
<comment type="function">
    <text evidence="9">Catalyzes the NADPH-dependent reduction of glutamyl-tRNA(Glu) to glutamate 1-semialdehyde (GSA).</text>
</comment>
<dbReference type="InterPro" id="IPR015896">
    <property type="entry name" value="4pyrrol_synth_GluRdtase_dimer"/>
</dbReference>
<organism evidence="18 19">
    <name type="scientific">Nitrosomonas aestuarii</name>
    <dbReference type="NCBI Taxonomy" id="52441"/>
    <lineage>
        <taxon>Bacteria</taxon>
        <taxon>Pseudomonadati</taxon>
        <taxon>Pseudomonadota</taxon>
        <taxon>Betaproteobacteria</taxon>
        <taxon>Nitrosomonadales</taxon>
        <taxon>Nitrosomonadaceae</taxon>
        <taxon>Nitrosomonas</taxon>
    </lineage>
</organism>
<dbReference type="GO" id="GO:0050661">
    <property type="term" value="F:NADP binding"/>
    <property type="evidence" value="ECO:0007669"/>
    <property type="project" value="InterPro"/>
</dbReference>
<evidence type="ECO:0000256" key="13">
    <source>
        <dbReference type="PIRSR" id="PIRSR000445-4"/>
    </source>
</evidence>
<dbReference type="InterPro" id="IPR036343">
    <property type="entry name" value="GluRdtase_N_sf"/>
</dbReference>
<dbReference type="Pfam" id="PF01488">
    <property type="entry name" value="Shikimate_DH"/>
    <property type="match status" value="1"/>
</dbReference>
<dbReference type="PROSITE" id="PS00747">
    <property type="entry name" value="GLUTR"/>
    <property type="match status" value="1"/>
</dbReference>
<comment type="subunit">
    <text evidence="9">Homodimer.</text>
</comment>
<comment type="catalytic activity">
    <reaction evidence="7 9 14">
        <text>(S)-4-amino-5-oxopentanoate + tRNA(Glu) + NADP(+) = L-glutamyl-tRNA(Glu) + NADPH + H(+)</text>
        <dbReference type="Rhea" id="RHEA:12344"/>
        <dbReference type="Rhea" id="RHEA-COMP:9663"/>
        <dbReference type="Rhea" id="RHEA-COMP:9680"/>
        <dbReference type="ChEBI" id="CHEBI:15378"/>
        <dbReference type="ChEBI" id="CHEBI:57501"/>
        <dbReference type="ChEBI" id="CHEBI:57783"/>
        <dbReference type="ChEBI" id="CHEBI:58349"/>
        <dbReference type="ChEBI" id="CHEBI:78442"/>
        <dbReference type="ChEBI" id="CHEBI:78520"/>
        <dbReference type="EC" id="1.2.1.70"/>
    </reaction>
</comment>
<evidence type="ECO:0000256" key="4">
    <source>
        <dbReference type="ARBA" id="ARBA00022857"/>
    </source>
</evidence>
<dbReference type="RefSeq" id="WP_090698364.1">
    <property type="nucleotide sequence ID" value="NZ_FOSP01000008.1"/>
</dbReference>
<dbReference type="Proteomes" id="UP000199533">
    <property type="component" value="Unassembled WGS sequence"/>
</dbReference>
<evidence type="ECO:0000256" key="1">
    <source>
        <dbReference type="ARBA" id="ARBA00005059"/>
    </source>
</evidence>
<dbReference type="EC" id="1.2.1.70" evidence="3 9"/>
<evidence type="ECO:0000313" key="18">
    <source>
        <dbReference type="EMBL" id="SFK51210.1"/>
    </source>
</evidence>
<dbReference type="UniPathway" id="UPA00251">
    <property type="reaction ID" value="UER00316"/>
</dbReference>
<dbReference type="PANTHER" id="PTHR43013">
    <property type="entry name" value="GLUTAMYL-TRNA REDUCTASE"/>
    <property type="match status" value="1"/>
</dbReference>
<dbReference type="AlphaFoldDB" id="A0A1I4A4R9"/>
<feature type="domain" description="Quinate/shikimate 5-dehydrogenase/glutamyl-tRNA reductase" evidence="16">
    <location>
        <begin position="168"/>
        <end position="302"/>
    </location>
</feature>